<organism evidence="8 9">
    <name type="scientific">candidate division WWE3 bacterium RBG_19FT_COMBO_53_11</name>
    <dbReference type="NCBI Taxonomy" id="1802613"/>
    <lineage>
        <taxon>Bacteria</taxon>
        <taxon>Katanobacteria</taxon>
    </lineage>
</organism>
<comment type="catalytic activity">
    <reaction evidence="7">
        <text>a peptidoglycan chain = a peptidoglycan chain with N-acetyl-1,6-anhydromuramyl-[peptide] at the reducing end + a peptidoglycan chain with N-acetylglucosamine at the non-reducing end.</text>
        <dbReference type="EC" id="4.2.2.29"/>
    </reaction>
</comment>
<dbReference type="Proteomes" id="UP000176583">
    <property type="component" value="Unassembled WGS sequence"/>
</dbReference>
<dbReference type="GO" id="GO:0071555">
    <property type="term" value="P:cell wall organization"/>
    <property type="evidence" value="ECO:0007669"/>
    <property type="project" value="UniProtKB-KW"/>
</dbReference>
<evidence type="ECO:0000256" key="2">
    <source>
        <dbReference type="ARBA" id="ARBA00022692"/>
    </source>
</evidence>
<comment type="caution">
    <text evidence="8">The sequence shown here is derived from an EMBL/GenBank/DDBJ whole genome shotgun (WGS) entry which is preliminary data.</text>
</comment>
<keyword evidence="6 7" id="KW-0961">Cell wall biogenesis/degradation</keyword>
<evidence type="ECO:0000313" key="9">
    <source>
        <dbReference type="Proteomes" id="UP000176583"/>
    </source>
</evidence>
<comment type="function">
    <text evidence="7">Functions as a peptidoglycan terminase that cleaves nascent peptidoglycan strands endolytically to terminate their elongation.</text>
</comment>
<evidence type="ECO:0000256" key="7">
    <source>
        <dbReference type="HAMAP-Rule" id="MF_02065"/>
    </source>
</evidence>
<proteinExistence type="inferred from homology"/>
<protein>
    <recommendedName>
        <fullName evidence="7">Endolytic murein transglycosylase</fullName>
        <ecNumber evidence="7">4.2.2.29</ecNumber>
    </recommendedName>
    <alternativeName>
        <fullName evidence="7">Peptidoglycan lytic transglycosylase</fullName>
    </alternativeName>
    <alternativeName>
        <fullName evidence="7">Peptidoglycan polymerization terminase</fullName>
    </alternativeName>
</protein>
<dbReference type="EMBL" id="MEUW01000021">
    <property type="protein sequence ID" value="OGC44347.1"/>
    <property type="molecule type" value="Genomic_DNA"/>
</dbReference>
<keyword evidence="1 7" id="KW-1003">Cell membrane</keyword>
<gene>
    <name evidence="7" type="primary">mltG</name>
    <name evidence="8" type="ORF">A2V54_03130</name>
</gene>
<dbReference type="InterPro" id="IPR003770">
    <property type="entry name" value="MLTG-like"/>
</dbReference>
<keyword evidence="2 7" id="KW-0812">Transmembrane</keyword>
<comment type="similarity">
    <text evidence="7">Belongs to the transglycosylase MltG family.</text>
</comment>
<dbReference type="GO" id="GO:0008932">
    <property type="term" value="F:lytic endotransglycosylase activity"/>
    <property type="evidence" value="ECO:0007669"/>
    <property type="project" value="UniProtKB-UniRule"/>
</dbReference>
<sequence length="324" mass="36382">MRFKILLVLLGLVILALGAGAFVLWQFNRPIADSGKVGVLISSGESVQEIGEKLQESGVMNSFLFVSYVRFNNLTSKIQAGKYEIPLTLTPVQVVELLQHGTFDVRLTFLDGWRREEYLRYALVNLAVDDEAFSTQFLVETKGLEGYLFPDTYVVPIDIDAQSLAALLNQNFEKRYEEKILPLQSKSGLTKNQIVILASLLERESVGDAEELETIAGILIKRWKSGWYLGVDATVQYALGYQEATKSWWKETPTAADIKVVSPYNTYLYTGLPPGPIANPGLDTLLATVDYRESPYWFYLHCKNGQIRYSKTSGEHSANRSCLK</sequence>
<dbReference type="AlphaFoldDB" id="A0A1F4UHF0"/>
<evidence type="ECO:0000256" key="3">
    <source>
        <dbReference type="ARBA" id="ARBA00022989"/>
    </source>
</evidence>
<dbReference type="HAMAP" id="MF_02065">
    <property type="entry name" value="MltG"/>
    <property type="match status" value="1"/>
</dbReference>
<dbReference type="EC" id="4.2.2.29" evidence="7"/>
<feature type="site" description="Important for catalytic activity" evidence="7">
    <location>
        <position position="204"/>
    </location>
</feature>
<keyword evidence="4 7" id="KW-0472">Membrane</keyword>
<reference evidence="8 9" key="1">
    <citation type="journal article" date="2016" name="Nat. Commun.">
        <title>Thousands of microbial genomes shed light on interconnected biogeochemical processes in an aquifer system.</title>
        <authorList>
            <person name="Anantharaman K."/>
            <person name="Brown C.T."/>
            <person name="Hug L.A."/>
            <person name="Sharon I."/>
            <person name="Castelle C.J."/>
            <person name="Probst A.J."/>
            <person name="Thomas B.C."/>
            <person name="Singh A."/>
            <person name="Wilkins M.J."/>
            <person name="Karaoz U."/>
            <person name="Brodie E.L."/>
            <person name="Williams K.H."/>
            <person name="Hubbard S.S."/>
            <person name="Banfield J.F."/>
        </authorList>
    </citation>
    <scope>NUCLEOTIDE SEQUENCE [LARGE SCALE GENOMIC DNA]</scope>
</reference>
<dbReference type="NCBIfam" id="TIGR00247">
    <property type="entry name" value="endolytic transglycosylase MltG"/>
    <property type="match status" value="1"/>
</dbReference>
<dbReference type="Pfam" id="PF02618">
    <property type="entry name" value="YceG"/>
    <property type="match status" value="1"/>
</dbReference>
<dbReference type="PANTHER" id="PTHR30518:SF2">
    <property type="entry name" value="ENDOLYTIC MUREIN TRANSGLYCOSYLASE"/>
    <property type="match status" value="1"/>
</dbReference>
<dbReference type="PANTHER" id="PTHR30518">
    <property type="entry name" value="ENDOLYTIC MUREIN TRANSGLYCOSYLASE"/>
    <property type="match status" value="1"/>
</dbReference>
<evidence type="ECO:0000256" key="6">
    <source>
        <dbReference type="ARBA" id="ARBA00023316"/>
    </source>
</evidence>
<evidence type="ECO:0000256" key="4">
    <source>
        <dbReference type="ARBA" id="ARBA00023136"/>
    </source>
</evidence>
<keyword evidence="5 7" id="KW-0456">Lyase</keyword>
<dbReference type="Gene3D" id="3.30.1490.480">
    <property type="entry name" value="Endolytic murein transglycosylase"/>
    <property type="match status" value="1"/>
</dbReference>
<evidence type="ECO:0000256" key="1">
    <source>
        <dbReference type="ARBA" id="ARBA00022475"/>
    </source>
</evidence>
<name>A0A1F4UHF0_UNCKA</name>
<evidence type="ECO:0000256" key="5">
    <source>
        <dbReference type="ARBA" id="ARBA00023239"/>
    </source>
</evidence>
<dbReference type="STRING" id="1802613.A2V54_03130"/>
<dbReference type="GO" id="GO:0005886">
    <property type="term" value="C:plasma membrane"/>
    <property type="evidence" value="ECO:0007669"/>
    <property type="project" value="UniProtKB-UniRule"/>
</dbReference>
<accession>A0A1F4UHF0</accession>
<keyword evidence="3 7" id="KW-1133">Transmembrane helix</keyword>
<dbReference type="GO" id="GO:0009252">
    <property type="term" value="P:peptidoglycan biosynthetic process"/>
    <property type="evidence" value="ECO:0007669"/>
    <property type="project" value="UniProtKB-UniRule"/>
</dbReference>
<evidence type="ECO:0000313" key="8">
    <source>
        <dbReference type="EMBL" id="OGC44347.1"/>
    </source>
</evidence>